<dbReference type="RefSeq" id="WP_382253044.1">
    <property type="nucleotide sequence ID" value="NZ_JBHTBX010000001.1"/>
</dbReference>
<keyword evidence="7" id="KW-1185">Reference proteome</keyword>
<comment type="caution">
    <text evidence="6">The sequence shown here is derived from an EMBL/GenBank/DDBJ whole genome shotgun (WGS) entry which is preliminary data.</text>
</comment>
<reference evidence="7" key="1">
    <citation type="journal article" date="2019" name="Int. J. Syst. Evol. Microbiol.">
        <title>The Global Catalogue of Microorganisms (GCM) 10K type strain sequencing project: providing services to taxonomists for standard genome sequencing and annotation.</title>
        <authorList>
            <consortium name="The Broad Institute Genomics Platform"/>
            <consortium name="The Broad Institute Genome Sequencing Center for Infectious Disease"/>
            <person name="Wu L."/>
            <person name="Ma J."/>
        </authorList>
    </citation>
    <scope>NUCLEOTIDE SEQUENCE [LARGE SCALE GENOMIC DNA]</scope>
    <source>
        <strain evidence="7">CCUG 54518</strain>
    </source>
</reference>
<dbReference type="SUPFAM" id="SSF53850">
    <property type="entry name" value="Periplasmic binding protein-like II"/>
    <property type="match status" value="1"/>
</dbReference>
<evidence type="ECO:0000256" key="3">
    <source>
        <dbReference type="ARBA" id="ARBA00022729"/>
    </source>
</evidence>
<evidence type="ECO:0000313" key="7">
    <source>
        <dbReference type="Proteomes" id="UP001596495"/>
    </source>
</evidence>
<dbReference type="Gene3D" id="3.40.190.10">
    <property type="entry name" value="Periplasmic binding protein-like II"/>
    <property type="match status" value="2"/>
</dbReference>
<accession>A0ABW2R3D4</accession>
<sequence>MTTPTGGVFAQGAASSTASPGLAGGRRVEIAVVEKSAFCVLPLTVAERLRFFAAEGLDVQIRDFPDATAAVQTVLQGRAQVLSASFGTAALLQARGVMPMTSFLLQGRTPQLVLGLSTQAHPESDPLRNVRGLRVGVAGLHTGAHRVARLVLRKAGVSPALVQYVPLRQHDAAIRAFRTGQIDAICHTDPTITLLEQEGGLKVLADTRTVRGNAEVFGGPLPAACLAASATTLDKQPELFQAISHAMVRALKWLQTAGPSDVIRVVPEAYFMGDRALYLSAFARAREAWTPDGMMPEDGPGTLLKAVSSLGEMPELQEVDLARTYTNRFALKAKARFRA</sequence>
<proteinExistence type="inferred from homology"/>
<dbReference type="EMBL" id="JBHTBX010000001">
    <property type="protein sequence ID" value="MFC7432984.1"/>
    <property type="molecule type" value="Genomic_DNA"/>
</dbReference>
<evidence type="ECO:0000256" key="2">
    <source>
        <dbReference type="ARBA" id="ARBA00010742"/>
    </source>
</evidence>
<keyword evidence="3" id="KW-0732">Signal</keyword>
<evidence type="ECO:0000259" key="5">
    <source>
        <dbReference type="Pfam" id="PF09084"/>
    </source>
</evidence>
<evidence type="ECO:0000313" key="6">
    <source>
        <dbReference type="EMBL" id="MFC7432984.1"/>
    </source>
</evidence>
<protein>
    <submittedName>
        <fullName evidence="6">ABC transporter substrate-binding protein</fullName>
    </submittedName>
</protein>
<gene>
    <name evidence="6" type="ORF">ACFQNJ_00465</name>
</gene>
<dbReference type="Pfam" id="PF09084">
    <property type="entry name" value="NMT1"/>
    <property type="match status" value="1"/>
</dbReference>
<dbReference type="Proteomes" id="UP001596495">
    <property type="component" value="Unassembled WGS sequence"/>
</dbReference>
<dbReference type="PANTHER" id="PTHR30024:SF47">
    <property type="entry name" value="TAURINE-BINDING PERIPLASMIC PROTEIN"/>
    <property type="match status" value="1"/>
</dbReference>
<evidence type="ECO:0000256" key="1">
    <source>
        <dbReference type="ARBA" id="ARBA00004418"/>
    </source>
</evidence>
<name>A0ABW2R3D4_9BURK</name>
<feature type="region of interest" description="Disordered" evidence="4">
    <location>
        <begin position="1"/>
        <end position="22"/>
    </location>
</feature>
<feature type="domain" description="SsuA/THI5-like" evidence="5">
    <location>
        <begin position="41"/>
        <end position="254"/>
    </location>
</feature>
<evidence type="ECO:0000256" key="4">
    <source>
        <dbReference type="SAM" id="MobiDB-lite"/>
    </source>
</evidence>
<dbReference type="InterPro" id="IPR015168">
    <property type="entry name" value="SsuA/THI5"/>
</dbReference>
<comment type="subcellular location">
    <subcellularLocation>
        <location evidence="1">Periplasm</location>
    </subcellularLocation>
</comment>
<dbReference type="PANTHER" id="PTHR30024">
    <property type="entry name" value="ALIPHATIC SULFONATES-BINDING PROTEIN-RELATED"/>
    <property type="match status" value="1"/>
</dbReference>
<organism evidence="6 7">
    <name type="scientific">Hydrogenophaga bisanensis</name>
    <dbReference type="NCBI Taxonomy" id="439611"/>
    <lineage>
        <taxon>Bacteria</taxon>
        <taxon>Pseudomonadati</taxon>
        <taxon>Pseudomonadota</taxon>
        <taxon>Betaproteobacteria</taxon>
        <taxon>Burkholderiales</taxon>
        <taxon>Comamonadaceae</taxon>
        <taxon>Hydrogenophaga</taxon>
    </lineage>
</organism>
<comment type="similarity">
    <text evidence="2">Belongs to the bacterial solute-binding protein SsuA/TauA family.</text>
</comment>